<dbReference type="GO" id="GO:0016020">
    <property type="term" value="C:membrane"/>
    <property type="evidence" value="ECO:0007669"/>
    <property type="project" value="UniProtKB-SubCell"/>
</dbReference>
<comment type="subcellular location">
    <subcellularLocation>
        <location evidence="1">Membrane</location>
        <topology evidence="1">Multi-pass membrane protein</topology>
    </subcellularLocation>
</comment>
<proteinExistence type="predicted"/>
<evidence type="ECO:0000256" key="5">
    <source>
        <dbReference type="SAM" id="Coils"/>
    </source>
</evidence>
<organism evidence="8 9">
    <name type="scientific">Hyaloscypha bicolor E</name>
    <dbReference type="NCBI Taxonomy" id="1095630"/>
    <lineage>
        <taxon>Eukaryota</taxon>
        <taxon>Fungi</taxon>
        <taxon>Dikarya</taxon>
        <taxon>Ascomycota</taxon>
        <taxon>Pezizomycotina</taxon>
        <taxon>Leotiomycetes</taxon>
        <taxon>Helotiales</taxon>
        <taxon>Hyaloscyphaceae</taxon>
        <taxon>Hyaloscypha</taxon>
        <taxon>Hyaloscypha bicolor</taxon>
    </lineage>
</organism>
<evidence type="ECO:0000313" key="8">
    <source>
        <dbReference type="EMBL" id="PMD54761.1"/>
    </source>
</evidence>
<feature type="region of interest" description="Disordered" evidence="6">
    <location>
        <begin position="1051"/>
        <end position="1070"/>
    </location>
</feature>
<evidence type="ECO:0000256" key="3">
    <source>
        <dbReference type="ARBA" id="ARBA00022989"/>
    </source>
</evidence>
<keyword evidence="4 7" id="KW-0472">Membrane</keyword>
<keyword evidence="2 7" id="KW-0812">Transmembrane</keyword>
<dbReference type="EMBL" id="KZ613859">
    <property type="protein sequence ID" value="PMD54761.1"/>
    <property type="molecule type" value="Genomic_DNA"/>
</dbReference>
<evidence type="ECO:0000256" key="4">
    <source>
        <dbReference type="ARBA" id="ARBA00023136"/>
    </source>
</evidence>
<feature type="region of interest" description="Disordered" evidence="6">
    <location>
        <begin position="373"/>
        <end position="395"/>
    </location>
</feature>
<feature type="transmembrane region" description="Helical" evidence="7">
    <location>
        <begin position="913"/>
        <end position="934"/>
    </location>
</feature>
<dbReference type="OrthoDB" id="341259at2759"/>
<dbReference type="InterPro" id="IPR045863">
    <property type="entry name" value="CorA_TM1_TM2"/>
</dbReference>
<evidence type="ECO:0000256" key="2">
    <source>
        <dbReference type="ARBA" id="ARBA00022692"/>
    </source>
</evidence>
<evidence type="ECO:0000313" key="9">
    <source>
        <dbReference type="Proteomes" id="UP000235371"/>
    </source>
</evidence>
<feature type="coiled-coil region" evidence="5">
    <location>
        <begin position="145"/>
        <end position="176"/>
    </location>
</feature>
<feature type="transmembrane region" description="Helical" evidence="7">
    <location>
        <begin position="940"/>
        <end position="959"/>
    </location>
</feature>
<dbReference type="RefSeq" id="XP_024731665.1">
    <property type="nucleotide sequence ID" value="XM_024887292.1"/>
</dbReference>
<dbReference type="SUPFAM" id="SSF144083">
    <property type="entry name" value="Magnesium transport protein CorA, transmembrane region"/>
    <property type="match status" value="1"/>
</dbReference>
<dbReference type="Proteomes" id="UP000235371">
    <property type="component" value="Unassembled WGS sequence"/>
</dbReference>
<feature type="coiled-coil region" evidence="5">
    <location>
        <begin position="808"/>
        <end position="865"/>
    </location>
</feature>
<sequence>MAPSRSNRPRAASSFGYVPHTHKRDQDVHIDMQYAKHSVHDPLQFANEPWNHCENHTNCYLGLRFDRRDEFKEELKKMDDEFKRQLQVAEDKGPDDNDVDEFQHMLKEMRESNKGKKLERVIHEEKRIKQTRVNFASYPGKRQMMERLKAAKKAWKEEVKEKREEYVKRVKKQHQAGQHPKYPERWNRDQKLDLELLERVKDWNVEDEPEDDTIKPKPENEYGFKACAIYFKKSDDGWQPDTHNHPKFKDGKFPNQKISVHDLIQPSSGAYMNPLSEPCGEDRLRYFHFPSNNMRWIEEAMARYYDEDSGNHSDTQVHSKKSSKAEKLLSREYWRGQLHGGAGVTGNSIAGPVHARHMRSRCSLIPLATSSGAWTQRGRTPKAASSPSNPLAQPPRVKAKNFAIFLPYLHWETNSRRAKMAQVIKEVTKELQAKKAQEERRLTTIPREETQEKPERGCLLWRKDRKAEEKLKKEIEADGKGDQTGTEKKGMFDVVTKWKSAKNGKSLIRKKRCKLGRYLLALAQVADAMDYEADERLLRENLHHNPPLHIRRTLDQSYFLTLEDTSVRDKDQVVYRETREGRSFHTRNTRVVMVDQLWLWILDGNTIITSFPRRWGRNKPDPSGVHKSLRERLESTPEEEIQSVYDLALVIIDQCSRVFFDRTKPLDQRPEVMDLFASAIGSVTEHTTIAYESFWRNMEIRSMKIAQNGTNGSAKHSYLDINPEGTLLRESQDVAEELQIMLKIYNQQLHVVRDFRKILGHMNGESKNETDEVRTLIKLLRQNPSLAGDRSKPALHQEVALPVPESTIQEANDLLELIRNRKAEIQDLEEAALQRTQQLQGLLLLKQQQASIIEAKAALARADESVKQGRAIMAFTIVTIFFLPLGFTAAFFGMNNEQINQASWMTLNQQMKWMFSVSTAVIVVSISIAFSPWTRATLTAFVKIPIIFVLEYTGLRALWKYYIVGHGYFEEKNRERIDWIHGHRKRKEGREAAAKKKAMEEDKDERATHKLVAMFLHGEKEPKEPKAKQVSWKRPSLKVVNVGDMIGSRALKEEGEDIEKGHGTIMEDEG</sequence>
<keyword evidence="3 7" id="KW-1133">Transmembrane helix</keyword>
<dbReference type="GeneID" id="36595368"/>
<accession>A0A2J6SVF8</accession>
<reference evidence="8 9" key="1">
    <citation type="submission" date="2016-04" db="EMBL/GenBank/DDBJ databases">
        <title>A degradative enzymes factory behind the ericoid mycorrhizal symbiosis.</title>
        <authorList>
            <consortium name="DOE Joint Genome Institute"/>
            <person name="Martino E."/>
            <person name="Morin E."/>
            <person name="Grelet G."/>
            <person name="Kuo A."/>
            <person name="Kohler A."/>
            <person name="Daghino S."/>
            <person name="Barry K."/>
            <person name="Choi C."/>
            <person name="Cichocki N."/>
            <person name="Clum A."/>
            <person name="Copeland A."/>
            <person name="Hainaut M."/>
            <person name="Haridas S."/>
            <person name="Labutti K."/>
            <person name="Lindquist E."/>
            <person name="Lipzen A."/>
            <person name="Khouja H.-R."/>
            <person name="Murat C."/>
            <person name="Ohm R."/>
            <person name="Olson A."/>
            <person name="Spatafora J."/>
            <person name="Veneault-Fourrey C."/>
            <person name="Henrissat B."/>
            <person name="Grigoriev I."/>
            <person name="Martin F."/>
            <person name="Perotto S."/>
        </authorList>
    </citation>
    <scope>NUCLEOTIDE SEQUENCE [LARGE SCALE GENOMIC DNA]</scope>
    <source>
        <strain evidence="8 9">E</strain>
    </source>
</reference>
<name>A0A2J6SVF8_9HELO</name>
<dbReference type="PANTHER" id="PTHR47685:SF1">
    <property type="entry name" value="MAGNESIUM TRANSPORT PROTEIN CORA"/>
    <property type="match status" value="1"/>
</dbReference>
<evidence type="ECO:0008006" key="10">
    <source>
        <dbReference type="Google" id="ProtNLM"/>
    </source>
</evidence>
<keyword evidence="5" id="KW-0175">Coiled coil</keyword>
<feature type="compositionally biased region" description="Polar residues" evidence="6">
    <location>
        <begin position="373"/>
        <end position="391"/>
    </location>
</feature>
<feature type="transmembrane region" description="Helical" evidence="7">
    <location>
        <begin position="871"/>
        <end position="892"/>
    </location>
</feature>
<dbReference type="InterPro" id="IPR050829">
    <property type="entry name" value="CorA_MIT"/>
</dbReference>
<evidence type="ECO:0000256" key="6">
    <source>
        <dbReference type="SAM" id="MobiDB-lite"/>
    </source>
</evidence>
<dbReference type="PANTHER" id="PTHR47685">
    <property type="entry name" value="MAGNESIUM TRANSPORT PROTEIN CORA"/>
    <property type="match status" value="1"/>
</dbReference>
<evidence type="ECO:0000256" key="7">
    <source>
        <dbReference type="SAM" id="Phobius"/>
    </source>
</evidence>
<dbReference type="STRING" id="1095630.A0A2J6SVF8"/>
<dbReference type="Gene3D" id="1.20.58.340">
    <property type="entry name" value="Magnesium transport protein CorA, transmembrane region"/>
    <property type="match status" value="1"/>
</dbReference>
<feature type="compositionally biased region" description="Basic and acidic residues" evidence="6">
    <location>
        <begin position="1051"/>
        <end position="1062"/>
    </location>
</feature>
<dbReference type="AlphaFoldDB" id="A0A2J6SVF8"/>
<keyword evidence="9" id="KW-1185">Reference proteome</keyword>
<protein>
    <recommendedName>
        <fullName evidence="10">Cora-domain-containing protein</fullName>
    </recommendedName>
</protein>
<gene>
    <name evidence="8" type="ORF">K444DRAFT_667401</name>
</gene>
<evidence type="ECO:0000256" key="1">
    <source>
        <dbReference type="ARBA" id="ARBA00004141"/>
    </source>
</evidence>
<dbReference type="InParanoid" id="A0A2J6SVF8"/>